<evidence type="ECO:0000256" key="5">
    <source>
        <dbReference type="ARBA" id="ARBA00011738"/>
    </source>
</evidence>
<name>A0A6L2R4R3_9BACT</name>
<dbReference type="EC" id="2.7.1.33" evidence="6 16"/>
<keyword evidence="11 16" id="KW-0067">ATP-binding</keyword>
<evidence type="ECO:0000256" key="14">
    <source>
        <dbReference type="ARBA" id="ARBA00038036"/>
    </source>
</evidence>
<evidence type="ECO:0000256" key="1">
    <source>
        <dbReference type="ARBA" id="ARBA00001206"/>
    </source>
</evidence>
<dbReference type="Pfam" id="PF03309">
    <property type="entry name" value="Pan_kinase"/>
    <property type="match status" value="1"/>
</dbReference>
<dbReference type="GO" id="GO:0004594">
    <property type="term" value="F:pantothenate kinase activity"/>
    <property type="evidence" value="ECO:0007669"/>
    <property type="project" value="UniProtKB-UniRule"/>
</dbReference>
<dbReference type="UniPathway" id="UPA00241">
    <property type="reaction ID" value="UER00352"/>
</dbReference>
<dbReference type="Gene3D" id="3.30.420.40">
    <property type="match status" value="2"/>
</dbReference>
<dbReference type="PANTHER" id="PTHR34265:SF1">
    <property type="entry name" value="TYPE III PANTOTHENATE KINASE"/>
    <property type="match status" value="1"/>
</dbReference>
<dbReference type="GO" id="GO:0005524">
    <property type="term" value="F:ATP binding"/>
    <property type="evidence" value="ECO:0007669"/>
    <property type="project" value="UniProtKB-UniRule"/>
</dbReference>
<comment type="subcellular location">
    <subcellularLocation>
        <location evidence="3 16">Cytoplasm</location>
    </subcellularLocation>
</comment>
<reference evidence="17 18" key="1">
    <citation type="journal article" date="2020" name="ISME J.">
        <title>Parallel Reductive Genome Evolution in Desulfovibrio Ectosymbionts Independently Acquired by Trichonympha Protists in the Termite Gut.</title>
        <authorList>
            <person name="Takeuchi M."/>
            <person name="Kuwahara H."/>
            <person name="Murakami T."/>
            <person name="Takahashi K."/>
            <person name="Kajitani R."/>
            <person name="Toyoda A."/>
            <person name="Itoh T."/>
            <person name="Ohkuma M."/>
            <person name="Hongoh Y."/>
        </authorList>
    </citation>
    <scope>NUCLEOTIDE SEQUENCE [LARGE SCALE GENOMIC DNA]</scope>
    <source>
        <strain evidence="17">ZnDsv-02</strain>
    </source>
</reference>
<comment type="similarity">
    <text evidence="14 16">Belongs to the type III pantothenate kinase family.</text>
</comment>
<evidence type="ECO:0000256" key="6">
    <source>
        <dbReference type="ARBA" id="ARBA00012102"/>
    </source>
</evidence>
<accession>A0A6L2R4R3</accession>
<comment type="cofactor">
    <cofactor evidence="16">
        <name>NH4(+)</name>
        <dbReference type="ChEBI" id="CHEBI:28938"/>
    </cofactor>
    <cofactor evidence="16">
        <name>K(+)</name>
        <dbReference type="ChEBI" id="CHEBI:29103"/>
    </cofactor>
    <text evidence="16">A monovalent cation. Ammonium or potassium.</text>
</comment>
<feature type="binding site" evidence="16">
    <location>
        <begin position="110"/>
        <end position="113"/>
    </location>
    <ligand>
        <name>substrate</name>
    </ligand>
</feature>
<evidence type="ECO:0000256" key="3">
    <source>
        <dbReference type="ARBA" id="ARBA00004496"/>
    </source>
</evidence>
<dbReference type="AlphaFoldDB" id="A0A6L2R4R3"/>
<evidence type="ECO:0000256" key="8">
    <source>
        <dbReference type="ARBA" id="ARBA00022679"/>
    </source>
</evidence>
<comment type="function">
    <text evidence="16">Catalyzes the phosphorylation of pantothenate (Pan), the first step in CoA biosynthesis.</text>
</comment>
<sequence length="267" mass="28257">MQPKLLLFDIGNTAVKIGLADGRCVLSSYTLRADAGQTADSLGLTLLSVLGHASVVPDSLDACIVSSVVPGFDPLLREAAARYIGRPLYRVPEDMPVALDNRYERPAEVGADRLVGAFAARRLYPGADSLIVVDFGTAVTFDCVSGQAYLGGLIFPGPLTAMTALSREAAKLPRVNLDVCAHTLEMGRDTATSIQHGLIFGFVSVVEGLTRRLARRLPGKTLVLGTGGFAESIAGVSQVFDHVLPALLLEGLRLLYYDRQSVSGADG</sequence>
<dbReference type="InterPro" id="IPR043129">
    <property type="entry name" value="ATPase_NBD"/>
</dbReference>
<keyword evidence="8 16" id="KW-0808">Transferase</keyword>
<feature type="active site" description="Proton acceptor" evidence="16">
    <location>
        <position position="112"/>
    </location>
</feature>
<dbReference type="NCBIfam" id="TIGR00671">
    <property type="entry name" value="baf"/>
    <property type="match status" value="1"/>
</dbReference>
<keyword evidence="9 16" id="KW-0547">Nucleotide-binding</keyword>
<protein>
    <recommendedName>
        <fullName evidence="15 16">Type III pantothenate kinase</fullName>
        <ecNumber evidence="6 16">2.7.1.33</ecNumber>
    </recommendedName>
    <alternativeName>
        <fullName evidence="16">PanK-III</fullName>
    </alternativeName>
    <alternativeName>
        <fullName evidence="16">Pantothenic acid kinase</fullName>
    </alternativeName>
</protein>
<evidence type="ECO:0000256" key="2">
    <source>
        <dbReference type="ARBA" id="ARBA00001958"/>
    </source>
</evidence>
<evidence type="ECO:0000256" key="4">
    <source>
        <dbReference type="ARBA" id="ARBA00005225"/>
    </source>
</evidence>
<evidence type="ECO:0000313" key="17">
    <source>
        <dbReference type="EMBL" id="GFH62503.1"/>
    </source>
</evidence>
<dbReference type="GO" id="GO:0015937">
    <property type="term" value="P:coenzyme A biosynthetic process"/>
    <property type="evidence" value="ECO:0007669"/>
    <property type="project" value="UniProtKB-UniRule"/>
</dbReference>
<feature type="binding site" evidence="16">
    <location>
        <position position="137"/>
    </location>
    <ligand>
        <name>ATP</name>
        <dbReference type="ChEBI" id="CHEBI:30616"/>
    </ligand>
</feature>
<keyword evidence="7 16" id="KW-0963">Cytoplasm</keyword>
<evidence type="ECO:0000256" key="16">
    <source>
        <dbReference type="HAMAP-Rule" id="MF_01274"/>
    </source>
</evidence>
<feature type="binding site" evidence="16">
    <location>
        <begin position="9"/>
        <end position="16"/>
    </location>
    <ligand>
        <name>ATP</name>
        <dbReference type="ChEBI" id="CHEBI:30616"/>
    </ligand>
</feature>
<dbReference type="HAMAP" id="MF_01274">
    <property type="entry name" value="Pantothen_kinase_3"/>
    <property type="match status" value="1"/>
</dbReference>
<dbReference type="SUPFAM" id="SSF53067">
    <property type="entry name" value="Actin-like ATPase domain"/>
    <property type="match status" value="2"/>
</dbReference>
<proteinExistence type="inferred from homology"/>
<evidence type="ECO:0000256" key="15">
    <source>
        <dbReference type="ARBA" id="ARBA00040883"/>
    </source>
</evidence>
<evidence type="ECO:0000256" key="11">
    <source>
        <dbReference type="ARBA" id="ARBA00022840"/>
    </source>
</evidence>
<keyword evidence="16" id="KW-0479">Metal-binding</keyword>
<evidence type="ECO:0000313" key="18">
    <source>
        <dbReference type="Proteomes" id="UP000505077"/>
    </source>
</evidence>
<dbReference type="CDD" id="cd24015">
    <property type="entry name" value="ASKHA_NBD_PanK-III"/>
    <property type="match status" value="1"/>
</dbReference>
<keyword evidence="13 16" id="KW-0173">Coenzyme A biosynthesis</keyword>
<dbReference type="InterPro" id="IPR004619">
    <property type="entry name" value="Type_III_PanK"/>
</dbReference>
<evidence type="ECO:0000256" key="13">
    <source>
        <dbReference type="ARBA" id="ARBA00022993"/>
    </source>
</evidence>
<dbReference type="Proteomes" id="UP000505077">
    <property type="component" value="Unassembled WGS sequence"/>
</dbReference>
<organism evidence="17 18">
    <name type="scientific">Candidatus Desulfovibrio kirbyi</name>
    <dbReference type="NCBI Taxonomy" id="2696086"/>
    <lineage>
        <taxon>Bacteria</taxon>
        <taxon>Pseudomonadati</taxon>
        <taxon>Thermodesulfobacteriota</taxon>
        <taxon>Desulfovibrionia</taxon>
        <taxon>Desulfovibrionales</taxon>
        <taxon>Desulfovibrionaceae</taxon>
        <taxon>Desulfovibrio</taxon>
    </lineage>
</organism>
<dbReference type="EMBL" id="BLLL01000002">
    <property type="protein sequence ID" value="GFH62503.1"/>
    <property type="molecule type" value="Genomic_DNA"/>
</dbReference>
<feature type="binding site" evidence="16">
    <location>
        <position position="190"/>
    </location>
    <ligand>
        <name>substrate</name>
    </ligand>
</feature>
<comment type="caution">
    <text evidence="17">The sequence shown here is derived from an EMBL/GenBank/DDBJ whole genome shotgun (WGS) entry which is preliminary data.</text>
</comment>
<feature type="binding site" evidence="16">
    <location>
        <position position="134"/>
    </location>
    <ligand>
        <name>K(+)</name>
        <dbReference type="ChEBI" id="CHEBI:29103"/>
    </ligand>
</feature>
<dbReference type="PANTHER" id="PTHR34265">
    <property type="entry name" value="TYPE III PANTOTHENATE KINASE"/>
    <property type="match status" value="1"/>
</dbReference>
<comment type="cofactor">
    <cofactor evidence="2">
        <name>K(+)</name>
        <dbReference type="ChEBI" id="CHEBI:29103"/>
    </cofactor>
</comment>
<evidence type="ECO:0000256" key="7">
    <source>
        <dbReference type="ARBA" id="ARBA00022490"/>
    </source>
</evidence>
<gene>
    <name evidence="16 17" type="primary">coaX</name>
    <name evidence="17" type="ORF">ZNDK_0274</name>
</gene>
<keyword evidence="12 16" id="KW-0630">Potassium</keyword>
<dbReference type="GO" id="GO:0046872">
    <property type="term" value="F:metal ion binding"/>
    <property type="evidence" value="ECO:0007669"/>
    <property type="project" value="UniProtKB-KW"/>
</dbReference>
<dbReference type="GO" id="GO:0005737">
    <property type="term" value="C:cytoplasm"/>
    <property type="evidence" value="ECO:0007669"/>
    <property type="project" value="UniProtKB-SubCell"/>
</dbReference>
<evidence type="ECO:0000256" key="10">
    <source>
        <dbReference type="ARBA" id="ARBA00022777"/>
    </source>
</evidence>
<comment type="subunit">
    <text evidence="5 16">Homodimer.</text>
</comment>
<dbReference type="NCBIfam" id="NF009855">
    <property type="entry name" value="PRK13321.1"/>
    <property type="match status" value="1"/>
</dbReference>
<comment type="pathway">
    <text evidence="4 16">Cofactor biosynthesis; coenzyme A biosynthesis; CoA from (R)-pantothenate: step 1/5.</text>
</comment>
<evidence type="ECO:0000256" key="12">
    <source>
        <dbReference type="ARBA" id="ARBA00022958"/>
    </source>
</evidence>
<keyword evidence="10 16" id="KW-0418">Kinase</keyword>
<feature type="binding site" evidence="16">
    <location>
        <position position="103"/>
    </location>
    <ligand>
        <name>substrate</name>
    </ligand>
</feature>
<comment type="catalytic activity">
    <reaction evidence="1 16">
        <text>(R)-pantothenate + ATP = (R)-4'-phosphopantothenate + ADP + H(+)</text>
        <dbReference type="Rhea" id="RHEA:16373"/>
        <dbReference type="ChEBI" id="CHEBI:10986"/>
        <dbReference type="ChEBI" id="CHEBI:15378"/>
        <dbReference type="ChEBI" id="CHEBI:29032"/>
        <dbReference type="ChEBI" id="CHEBI:30616"/>
        <dbReference type="ChEBI" id="CHEBI:456216"/>
        <dbReference type="EC" id="2.7.1.33"/>
    </reaction>
</comment>
<evidence type="ECO:0000256" key="9">
    <source>
        <dbReference type="ARBA" id="ARBA00022741"/>
    </source>
</evidence>